<dbReference type="PANTHER" id="PTHR46268:SF15">
    <property type="entry name" value="UNIVERSAL STRESS PROTEIN HP_0031"/>
    <property type="match status" value="1"/>
</dbReference>
<comment type="similarity">
    <text evidence="1">Belongs to the universal stress protein A family.</text>
</comment>
<dbReference type="InterPro" id="IPR014729">
    <property type="entry name" value="Rossmann-like_a/b/a_fold"/>
</dbReference>
<keyword evidence="4" id="KW-1185">Reference proteome</keyword>
<name>A0A059KSC6_9BURK</name>
<comment type="caution">
    <text evidence="3">The sequence shown here is derived from an EMBL/GenBank/DDBJ whole genome shotgun (WGS) entry which is preliminary data.</text>
</comment>
<organism evidence="3 4">
    <name type="scientific">Sphaerotilus natans subsp. natans DSM 6575</name>
    <dbReference type="NCBI Taxonomy" id="1286631"/>
    <lineage>
        <taxon>Bacteria</taxon>
        <taxon>Pseudomonadati</taxon>
        <taxon>Pseudomonadota</taxon>
        <taxon>Betaproteobacteria</taxon>
        <taxon>Burkholderiales</taxon>
        <taxon>Sphaerotilaceae</taxon>
        <taxon>Sphaerotilus</taxon>
    </lineage>
</organism>
<dbReference type="RefSeq" id="WP_037476912.1">
    <property type="nucleotide sequence ID" value="NZ_AZRA01000001.1"/>
</dbReference>
<dbReference type="InterPro" id="IPR006015">
    <property type="entry name" value="Universal_stress_UspA"/>
</dbReference>
<gene>
    <name evidence="3" type="ORF">X805_00320</name>
</gene>
<dbReference type="EMBL" id="AZRA01000001">
    <property type="protein sequence ID" value="KDB54387.1"/>
    <property type="molecule type" value="Genomic_DNA"/>
</dbReference>
<feature type="domain" description="UspA" evidence="2">
    <location>
        <begin position="1"/>
        <end position="146"/>
    </location>
</feature>
<evidence type="ECO:0000259" key="2">
    <source>
        <dbReference type="Pfam" id="PF00582"/>
    </source>
</evidence>
<dbReference type="PANTHER" id="PTHR46268">
    <property type="entry name" value="STRESS RESPONSE PROTEIN NHAX"/>
    <property type="match status" value="1"/>
</dbReference>
<dbReference type="Proteomes" id="UP000026714">
    <property type="component" value="Unassembled WGS sequence"/>
</dbReference>
<dbReference type="InterPro" id="IPR006016">
    <property type="entry name" value="UspA"/>
</dbReference>
<dbReference type="Gene3D" id="3.40.50.620">
    <property type="entry name" value="HUPs"/>
    <property type="match status" value="1"/>
</dbReference>
<dbReference type="SUPFAM" id="SSF52402">
    <property type="entry name" value="Adenine nucleotide alpha hydrolases-like"/>
    <property type="match status" value="1"/>
</dbReference>
<reference evidence="3 4" key="1">
    <citation type="journal article" date="2014" name="FEMS Microbiol. Ecol.">
        <title>Sphaerotilus natans encrusted with nanoball-shaped Fe(III) oxide minerals formed by nitrate-reducing mixotrophic Fe(II) oxidation.</title>
        <authorList>
            <person name="Park S."/>
            <person name="Kim D.H."/>
            <person name="Lee J.H."/>
            <person name="Hur H.G."/>
        </authorList>
    </citation>
    <scope>NUCLEOTIDE SEQUENCE [LARGE SCALE GENOMIC DNA]</scope>
    <source>
        <strain evidence="3 4">DSM 6575</strain>
    </source>
</reference>
<dbReference type="STRING" id="34103.SAMN05421778_12373"/>
<dbReference type="eggNOG" id="COG0589">
    <property type="taxonomic scope" value="Bacteria"/>
</dbReference>
<sequence>MFKHIFVPVDGSELSVRAMDASLELALKLGARVTGFVCEPDIPLAAVNASPTTFARKIEAHEARTEAHAHAVLDSFAQRARECGVPFESEYRRSDQTDATIAEVADLVQADLILMVTHGRGLFGEMLFGSHTKNVMSRTKVAMLVLH</sequence>
<evidence type="ECO:0000313" key="3">
    <source>
        <dbReference type="EMBL" id="KDB54387.1"/>
    </source>
</evidence>
<protein>
    <submittedName>
        <fullName evidence="3">UspA domain-containing protein</fullName>
    </submittedName>
</protein>
<dbReference type="CDD" id="cd00293">
    <property type="entry name" value="USP-like"/>
    <property type="match status" value="1"/>
</dbReference>
<dbReference type="AlphaFoldDB" id="A0A059KSC6"/>
<proteinExistence type="inferred from homology"/>
<evidence type="ECO:0000313" key="4">
    <source>
        <dbReference type="Proteomes" id="UP000026714"/>
    </source>
</evidence>
<evidence type="ECO:0000256" key="1">
    <source>
        <dbReference type="ARBA" id="ARBA00008791"/>
    </source>
</evidence>
<dbReference type="Pfam" id="PF00582">
    <property type="entry name" value="Usp"/>
    <property type="match status" value="1"/>
</dbReference>
<dbReference type="PRINTS" id="PR01438">
    <property type="entry name" value="UNVRSLSTRESS"/>
</dbReference>
<accession>A0A059KSC6</accession>